<evidence type="ECO:0000256" key="2">
    <source>
        <dbReference type="ARBA" id="ARBA00004574"/>
    </source>
</evidence>
<keyword evidence="7" id="KW-0819">tRNA processing</keyword>
<gene>
    <name evidence="15" type="ORF">PICMEDRAFT_73738</name>
</gene>
<evidence type="ECO:0000256" key="5">
    <source>
        <dbReference type="ARBA" id="ARBA00019746"/>
    </source>
</evidence>
<evidence type="ECO:0000256" key="13">
    <source>
        <dbReference type="ARBA" id="ARBA00025393"/>
    </source>
</evidence>
<keyword evidence="9" id="KW-0805">Transcription regulation</keyword>
<evidence type="ECO:0000313" key="15">
    <source>
        <dbReference type="EMBL" id="ODQ44937.1"/>
    </source>
</evidence>
<comment type="function">
    <text evidence="13">Component of the EKC/KEOPS complex that is required for the formation of a threonylcarbamoyl group on adenosine at position 37 (t(6)A37) in tRNAs that read codons beginning with adenine. The complex is probably involved in the transfer of the threonylcarbamoyl moiety of threonylcarbamoyl-AMP (TC-AMP) to the N6 group of A37. GON7 likely plays a supporting role to the catalytic subunit KAE1 in the complex. The EKC/KEOPS complex also promotes both telomere uncapping and telomere elongation. The complex is required for efficient recruitment of transcriptional coactivators.</text>
</comment>
<evidence type="ECO:0000256" key="8">
    <source>
        <dbReference type="ARBA" id="ARBA00022895"/>
    </source>
</evidence>
<feature type="region of interest" description="Disordered" evidence="14">
    <location>
        <begin position="89"/>
        <end position="116"/>
    </location>
</feature>
<dbReference type="AlphaFoldDB" id="A0A1E3NFM1"/>
<evidence type="ECO:0000256" key="14">
    <source>
        <dbReference type="SAM" id="MobiDB-lite"/>
    </source>
</evidence>
<dbReference type="GeneID" id="30181256"/>
<keyword evidence="8" id="KW-0779">Telomere</keyword>
<evidence type="ECO:0000256" key="6">
    <source>
        <dbReference type="ARBA" id="ARBA00022454"/>
    </source>
</evidence>
<accession>A0A1E3NFM1</accession>
<keyword evidence="16" id="KW-1185">Reference proteome</keyword>
<dbReference type="STRING" id="763406.A0A1E3NFM1"/>
<proteinExistence type="inferred from homology"/>
<dbReference type="GO" id="GO:0000781">
    <property type="term" value="C:chromosome, telomeric region"/>
    <property type="evidence" value="ECO:0007669"/>
    <property type="project" value="UniProtKB-SubCell"/>
</dbReference>
<reference evidence="15 16" key="1">
    <citation type="journal article" date="2016" name="Proc. Natl. Acad. Sci. U.S.A.">
        <title>Comparative genomics of biotechnologically important yeasts.</title>
        <authorList>
            <person name="Riley R."/>
            <person name="Haridas S."/>
            <person name="Wolfe K.H."/>
            <person name="Lopes M.R."/>
            <person name="Hittinger C.T."/>
            <person name="Goeker M."/>
            <person name="Salamov A.A."/>
            <person name="Wisecaver J.H."/>
            <person name="Long T.M."/>
            <person name="Calvey C.H."/>
            <person name="Aerts A.L."/>
            <person name="Barry K.W."/>
            <person name="Choi C."/>
            <person name="Clum A."/>
            <person name="Coughlan A.Y."/>
            <person name="Deshpande S."/>
            <person name="Douglass A.P."/>
            <person name="Hanson S.J."/>
            <person name="Klenk H.-P."/>
            <person name="LaButti K.M."/>
            <person name="Lapidus A."/>
            <person name="Lindquist E.A."/>
            <person name="Lipzen A.M."/>
            <person name="Meier-Kolthoff J.P."/>
            <person name="Ohm R.A."/>
            <person name="Otillar R.P."/>
            <person name="Pangilinan J.L."/>
            <person name="Peng Y."/>
            <person name="Rokas A."/>
            <person name="Rosa C.A."/>
            <person name="Scheuner C."/>
            <person name="Sibirny A.A."/>
            <person name="Slot J.C."/>
            <person name="Stielow J.B."/>
            <person name="Sun H."/>
            <person name="Kurtzman C.P."/>
            <person name="Blackwell M."/>
            <person name="Grigoriev I.V."/>
            <person name="Jeffries T.W."/>
        </authorList>
    </citation>
    <scope>NUCLEOTIDE SEQUENCE [LARGE SCALE GENOMIC DNA]</scope>
    <source>
        <strain evidence="15 16">NRRL Y-2026</strain>
    </source>
</reference>
<dbReference type="RefSeq" id="XP_019016050.1">
    <property type="nucleotide sequence ID" value="XM_019164569.1"/>
</dbReference>
<keyword evidence="10" id="KW-0010">Activator</keyword>
<comment type="subunit">
    <text evidence="4">Component of the EKC/KEOPS complex composed of at least BUD32, CGI121, GON7, KAE1 and PCC1; the whole complex dimerizes.</text>
</comment>
<evidence type="ECO:0000256" key="9">
    <source>
        <dbReference type="ARBA" id="ARBA00023015"/>
    </source>
</evidence>
<feature type="compositionally biased region" description="Acidic residues" evidence="14">
    <location>
        <begin position="97"/>
        <end position="116"/>
    </location>
</feature>
<keyword evidence="12" id="KW-0539">Nucleus</keyword>
<evidence type="ECO:0000256" key="10">
    <source>
        <dbReference type="ARBA" id="ARBA00023159"/>
    </source>
</evidence>
<dbReference type="EMBL" id="KV454005">
    <property type="protein sequence ID" value="ODQ44937.1"/>
    <property type="molecule type" value="Genomic_DNA"/>
</dbReference>
<keyword evidence="6" id="KW-0158">Chromosome</keyword>
<comment type="similarity">
    <text evidence="3">Belongs to the GON7 family.</text>
</comment>
<protein>
    <recommendedName>
        <fullName evidence="5">EKC/KEOPS complex subunit GON7</fullName>
    </recommendedName>
</protein>
<evidence type="ECO:0000256" key="3">
    <source>
        <dbReference type="ARBA" id="ARBA00008529"/>
    </source>
</evidence>
<dbReference type="Proteomes" id="UP000094455">
    <property type="component" value="Unassembled WGS sequence"/>
</dbReference>
<feature type="region of interest" description="Disordered" evidence="14">
    <location>
        <begin position="31"/>
        <end position="50"/>
    </location>
</feature>
<sequence>MESSTRLPSARYVAGETTATFTLEGVTPAELTADGTTTGPSPYLLESTGGQYVDRDRPAALTAGTEMGALRGYVTRLQDDINVYLTKRIQARGGRVEEDEEKEEEEDEAEESEEAK</sequence>
<evidence type="ECO:0000256" key="7">
    <source>
        <dbReference type="ARBA" id="ARBA00022694"/>
    </source>
</evidence>
<organism evidence="15 16">
    <name type="scientific">Pichia membranifaciens NRRL Y-2026</name>
    <dbReference type="NCBI Taxonomy" id="763406"/>
    <lineage>
        <taxon>Eukaryota</taxon>
        <taxon>Fungi</taxon>
        <taxon>Dikarya</taxon>
        <taxon>Ascomycota</taxon>
        <taxon>Saccharomycotina</taxon>
        <taxon>Pichiomycetes</taxon>
        <taxon>Pichiales</taxon>
        <taxon>Pichiaceae</taxon>
        <taxon>Pichia</taxon>
    </lineage>
</organism>
<evidence type="ECO:0000313" key="16">
    <source>
        <dbReference type="Proteomes" id="UP000094455"/>
    </source>
</evidence>
<dbReference type="GO" id="GO:0005634">
    <property type="term" value="C:nucleus"/>
    <property type="evidence" value="ECO:0007669"/>
    <property type="project" value="UniProtKB-SubCell"/>
</dbReference>
<dbReference type="Pfam" id="PF08738">
    <property type="entry name" value="Gon7"/>
    <property type="match status" value="1"/>
</dbReference>
<evidence type="ECO:0000256" key="4">
    <source>
        <dbReference type="ARBA" id="ARBA00011534"/>
    </source>
</evidence>
<keyword evidence="11" id="KW-0804">Transcription</keyword>
<evidence type="ECO:0000256" key="1">
    <source>
        <dbReference type="ARBA" id="ARBA00004123"/>
    </source>
</evidence>
<dbReference type="GO" id="GO:0008033">
    <property type="term" value="P:tRNA processing"/>
    <property type="evidence" value="ECO:0007669"/>
    <property type="project" value="UniProtKB-KW"/>
</dbReference>
<comment type="subcellular location">
    <subcellularLocation>
        <location evidence="2">Chromosome</location>
        <location evidence="2">Telomere</location>
    </subcellularLocation>
    <subcellularLocation>
        <location evidence="1">Nucleus</location>
    </subcellularLocation>
</comment>
<dbReference type="OrthoDB" id="2288868at2759"/>
<dbReference type="InterPro" id="IPR014849">
    <property type="entry name" value="EKC/KEOPS_Gon7"/>
</dbReference>
<name>A0A1E3NFM1_9ASCO</name>
<evidence type="ECO:0000256" key="11">
    <source>
        <dbReference type="ARBA" id="ARBA00023163"/>
    </source>
</evidence>
<evidence type="ECO:0000256" key="12">
    <source>
        <dbReference type="ARBA" id="ARBA00023242"/>
    </source>
</evidence>